<protein>
    <submittedName>
        <fullName evidence="2">Putative ovule protein</fullName>
    </submittedName>
</protein>
<accession>A0A0V0I798</accession>
<name>A0A0V0I798_SOLCH</name>
<dbReference type="EMBL" id="GEDG01010078">
    <property type="protein sequence ID" value="JAP28485.1"/>
    <property type="molecule type" value="Transcribed_RNA"/>
</dbReference>
<proteinExistence type="predicted"/>
<evidence type="ECO:0000313" key="2">
    <source>
        <dbReference type="EMBL" id="JAP28485.1"/>
    </source>
</evidence>
<sequence>MRLNNTIFTWSLHILYMESACPYSSLLHIVQTSSNRGDPFLLLKSSITTNFLIYFSLFYLIVLV</sequence>
<keyword evidence="1" id="KW-0472">Membrane</keyword>
<keyword evidence="1" id="KW-1133">Transmembrane helix</keyword>
<dbReference type="AlphaFoldDB" id="A0A0V0I798"/>
<feature type="transmembrane region" description="Helical" evidence="1">
    <location>
        <begin position="41"/>
        <end position="62"/>
    </location>
</feature>
<keyword evidence="1" id="KW-0812">Transmembrane</keyword>
<evidence type="ECO:0000256" key="1">
    <source>
        <dbReference type="SAM" id="Phobius"/>
    </source>
</evidence>
<reference evidence="2" key="1">
    <citation type="submission" date="2015-12" db="EMBL/GenBank/DDBJ databases">
        <title>Gene expression during late stages of embryo sac development: a critical building block for successful pollen-pistil interactions.</title>
        <authorList>
            <person name="Liu Y."/>
            <person name="Joly V."/>
            <person name="Sabar M."/>
            <person name="Matton D.P."/>
        </authorList>
    </citation>
    <scope>NUCLEOTIDE SEQUENCE</scope>
</reference>
<organism evidence="2">
    <name type="scientific">Solanum chacoense</name>
    <name type="common">Chaco potato</name>
    <dbReference type="NCBI Taxonomy" id="4108"/>
    <lineage>
        <taxon>Eukaryota</taxon>
        <taxon>Viridiplantae</taxon>
        <taxon>Streptophyta</taxon>
        <taxon>Embryophyta</taxon>
        <taxon>Tracheophyta</taxon>
        <taxon>Spermatophyta</taxon>
        <taxon>Magnoliopsida</taxon>
        <taxon>eudicotyledons</taxon>
        <taxon>Gunneridae</taxon>
        <taxon>Pentapetalae</taxon>
        <taxon>asterids</taxon>
        <taxon>lamiids</taxon>
        <taxon>Solanales</taxon>
        <taxon>Solanaceae</taxon>
        <taxon>Solanoideae</taxon>
        <taxon>Solaneae</taxon>
        <taxon>Solanum</taxon>
    </lineage>
</organism>